<sequence>MKDDKTLLPQKSQFGDKFWLIRDDLAVCENGRIFDYDDLGKLIETQYECILDNISKASCKKILANIIDLKNIIIDGYFIDLIEHTIDGNKFEFNSDMNLIKYKGYVANLNTLEIAGLPQEMEKVGDELILPDFPKRLDENLIREFQALIKLVFRKDCNKIKL</sequence>
<protein>
    <submittedName>
        <fullName evidence="1">Uncharacterized protein</fullName>
    </submittedName>
</protein>
<dbReference type="Proteomes" id="UP000349590">
    <property type="component" value="Unassembled WGS sequence"/>
</dbReference>
<reference evidence="1 4" key="2">
    <citation type="submission" date="2019-04" db="EMBL/GenBank/DDBJ databases">
        <authorList>
            <consortium name="PulseNet: The National Subtyping Network for Foodborne Disease Surveillance"/>
            <person name="Tarr C.L."/>
            <person name="Trees E."/>
            <person name="Katz L.S."/>
            <person name="Carleton-Romer H.A."/>
            <person name="Stroika S."/>
            <person name="Kucerova Z."/>
            <person name="Roache K.F."/>
            <person name="Sabol A.L."/>
            <person name="Besser J."/>
            <person name="Gerner-Smidt P."/>
        </authorList>
    </citation>
    <scope>NUCLEOTIDE SEQUENCE [LARGE SCALE GENOMIC DNA]</scope>
    <source>
        <strain evidence="1 4">PNUSAC009041</strain>
    </source>
</reference>
<reference evidence="2 3" key="1">
    <citation type="submission" date="2018-05" db="EMBL/GenBank/DDBJ databases">
        <authorList>
            <consortium name="NARMS: The National Antimicrobial Resistance Monitoring System"/>
        </authorList>
    </citation>
    <scope>NUCLEOTIDE SEQUENCE [LARGE SCALE GENOMIC DNA]</scope>
    <source>
        <strain evidence="2 3">FSIS1607212</strain>
    </source>
</reference>
<evidence type="ECO:0000313" key="2">
    <source>
        <dbReference type="EMBL" id="EAL3736060.1"/>
    </source>
</evidence>
<organism evidence="1 4">
    <name type="scientific">Campylobacter jejuni</name>
    <dbReference type="NCBI Taxonomy" id="197"/>
    <lineage>
        <taxon>Bacteria</taxon>
        <taxon>Pseudomonadati</taxon>
        <taxon>Campylobacterota</taxon>
        <taxon>Epsilonproteobacteria</taxon>
        <taxon>Campylobacterales</taxon>
        <taxon>Campylobacteraceae</taxon>
        <taxon>Campylobacter</taxon>
    </lineage>
</organism>
<dbReference type="EMBL" id="AACCII010000003">
    <property type="protein sequence ID" value="EAJ9718485.1"/>
    <property type="molecule type" value="Genomic_DNA"/>
</dbReference>
<evidence type="ECO:0000313" key="3">
    <source>
        <dbReference type="Proteomes" id="UP000335162"/>
    </source>
</evidence>
<evidence type="ECO:0000313" key="1">
    <source>
        <dbReference type="EMBL" id="EAJ9718485.1"/>
    </source>
</evidence>
<dbReference type="EMBL" id="AACNRY010000026">
    <property type="protein sequence ID" value="EAL3736060.1"/>
    <property type="molecule type" value="Genomic_DNA"/>
</dbReference>
<gene>
    <name evidence="2" type="ORF">BFD99_08785</name>
    <name evidence="1" type="ORF">E8P16_03355</name>
</gene>
<name>A0A1J6QH96_CAMJU</name>
<evidence type="ECO:0000313" key="4">
    <source>
        <dbReference type="Proteomes" id="UP000349590"/>
    </source>
</evidence>
<dbReference type="Proteomes" id="UP000335162">
    <property type="component" value="Unassembled WGS sequence"/>
</dbReference>
<dbReference type="AlphaFoldDB" id="A0A1J6QH96"/>
<dbReference type="RefSeq" id="WP_071609503.1">
    <property type="nucleotide sequence ID" value="NZ_JBMJBA010000001.1"/>
</dbReference>
<accession>A0A1J6QH96</accession>
<proteinExistence type="predicted"/>
<comment type="caution">
    <text evidence="1">The sequence shown here is derived from an EMBL/GenBank/DDBJ whole genome shotgun (WGS) entry which is preliminary data.</text>
</comment>